<sequence length="611" mass="63373">MTDSTDDRAAAHARPRGVKSRHRRVLITLAVLIGLVVLLGAAGGWAGSRALTAKAELEKAQTLVGALKTQATAMDFAAVGDTATKLSVATSKAVDQTHDPLWRTAEIVPFIGTNFTAVRRMAEAIDVVAQDAVAPIASVASGLSAASLKPVDGKINLGPIVELNTALATASTALDSAAVAVADIELDGTIEQISAAGTKLSTMLDGAATSVRDVNSFTSVAPDMLGASGPRTYILVFQNLAETTALGGTAAALTEVTVLDGKISIGRQASSQTFLKDAVSPAIGEDAKVSSLFTSLMYTRLNLATSRPDFPTAAEIAQAFWQRDVGGTVDGVISIDPVALAHMLGATGPVTMSTGDVLSKDNAVALLLNEIYFRYQGRDGPDQTDAFFAEAAKTMFDAVTNSQAEPQTMLKAVTQGVSEHRIMAWSAHPEEQKILEGTPIAGILPTTNDESTTTGVFFRDMSASKMDFYLETGATLSTDVCTAATPTFTTTAKLHSTLTPELAAVLPSYVASGAWGVKQFRTEVFVYGPPGTTFVSSSIDAVDGAGLETTTDDLGRPVARFSVMLTPGQTSAVTAVFIGPAGTYAAPELRTTPMLNPTAVTVDAPGCSTAK</sequence>
<keyword evidence="3" id="KW-1185">Reference proteome</keyword>
<dbReference type="RefSeq" id="WP_134372136.1">
    <property type="nucleotide sequence ID" value="NZ_SOGO01000010.1"/>
</dbReference>
<keyword evidence="1" id="KW-0472">Membrane</keyword>
<feature type="transmembrane region" description="Helical" evidence="1">
    <location>
        <begin position="25"/>
        <end position="46"/>
    </location>
</feature>
<protein>
    <submittedName>
        <fullName evidence="2">DUF4012 domain-containing protein</fullName>
    </submittedName>
</protein>
<dbReference type="EMBL" id="SOGO01000010">
    <property type="protein sequence ID" value="TFD06100.1"/>
    <property type="molecule type" value="Genomic_DNA"/>
</dbReference>
<proteinExistence type="predicted"/>
<evidence type="ECO:0000256" key="1">
    <source>
        <dbReference type="SAM" id="Phobius"/>
    </source>
</evidence>
<name>A0ABY2JHX5_9MICO</name>
<organism evidence="2 3">
    <name type="scientific">Cryobacterium sandaracinum</name>
    <dbReference type="NCBI Taxonomy" id="1259247"/>
    <lineage>
        <taxon>Bacteria</taxon>
        <taxon>Bacillati</taxon>
        <taxon>Actinomycetota</taxon>
        <taxon>Actinomycetes</taxon>
        <taxon>Micrococcales</taxon>
        <taxon>Microbacteriaceae</taxon>
        <taxon>Cryobacterium</taxon>
    </lineage>
</organism>
<keyword evidence="1" id="KW-1133">Transmembrane helix</keyword>
<dbReference type="InterPro" id="IPR025101">
    <property type="entry name" value="DUF4012"/>
</dbReference>
<evidence type="ECO:0000313" key="2">
    <source>
        <dbReference type="EMBL" id="TFD06100.1"/>
    </source>
</evidence>
<evidence type="ECO:0000313" key="3">
    <source>
        <dbReference type="Proteomes" id="UP000297851"/>
    </source>
</evidence>
<reference evidence="2 3" key="1">
    <citation type="submission" date="2019-03" db="EMBL/GenBank/DDBJ databases">
        <title>Genomics of glacier-inhabiting Cryobacterium strains.</title>
        <authorList>
            <person name="Liu Q."/>
            <person name="Xin Y.-H."/>
        </authorList>
    </citation>
    <scope>NUCLEOTIDE SEQUENCE [LARGE SCALE GENOMIC DNA]</scope>
    <source>
        <strain evidence="2 3">TMT2-16</strain>
    </source>
</reference>
<accession>A0ABY2JHX5</accession>
<dbReference type="Proteomes" id="UP000297851">
    <property type="component" value="Unassembled WGS sequence"/>
</dbReference>
<gene>
    <name evidence="2" type="ORF">E3T25_03210</name>
</gene>
<keyword evidence="1" id="KW-0812">Transmembrane</keyword>
<dbReference type="Pfam" id="PF13196">
    <property type="entry name" value="DUF4012"/>
    <property type="match status" value="1"/>
</dbReference>
<comment type="caution">
    <text evidence="2">The sequence shown here is derived from an EMBL/GenBank/DDBJ whole genome shotgun (WGS) entry which is preliminary data.</text>
</comment>